<keyword evidence="5 6" id="KW-0472">Membrane</keyword>
<keyword evidence="8" id="KW-1185">Reference proteome</keyword>
<accession>A0A0F4KRK4</accession>
<dbReference type="OrthoDB" id="2324380at2"/>
<dbReference type="PATRIC" id="fig|1218508.4.peg.1070"/>
<gene>
    <name evidence="7" type="ORF">JG29_10850</name>
</gene>
<evidence type="ECO:0000256" key="6">
    <source>
        <dbReference type="RuleBase" id="RU363041"/>
    </source>
</evidence>
<evidence type="ECO:0000256" key="5">
    <source>
        <dbReference type="ARBA" id="ARBA00023136"/>
    </source>
</evidence>
<keyword evidence="6" id="KW-1003">Cell membrane</keyword>
<dbReference type="EMBL" id="JXBZ01000008">
    <property type="protein sequence ID" value="KJY48678.1"/>
    <property type="molecule type" value="Genomic_DNA"/>
</dbReference>
<comment type="subcellular location">
    <subcellularLocation>
        <location evidence="6">Cell membrane</location>
        <topology evidence="6">Multi-pass membrane protein</topology>
    </subcellularLocation>
    <subcellularLocation>
        <location evidence="1">Membrane</location>
        <topology evidence="1">Multi-pass membrane protein</topology>
    </subcellularLocation>
</comment>
<dbReference type="PANTHER" id="PTHR43701">
    <property type="entry name" value="MEMBRANE TRANSPORTER PROTEIN MJ0441-RELATED"/>
    <property type="match status" value="1"/>
</dbReference>
<feature type="transmembrane region" description="Helical" evidence="6">
    <location>
        <begin position="99"/>
        <end position="116"/>
    </location>
</feature>
<dbReference type="STRING" id="1218508.JG29_10850"/>
<dbReference type="RefSeq" id="WP_045922942.1">
    <property type="nucleotide sequence ID" value="NZ_JBHTHW010000008.1"/>
</dbReference>
<sequence length="248" mass="25669">MQSIILGMIGLFIGTLVILFGGGGAAIYLGILTGLFNLSAASASSTSLVTALPSLIIGAGSYYRQGKINTKIGNQMLQAAIPAVVLGALAAHIIPTNFYKWLIGIILILLGINMLIQKNKHSTTTYRQPHARLQASLFGILGGLMVGVAGMSGGAVILAGLFLLGLKDFQATATSTYVLTFMTITGALFHIAGGQVDWAAGLPLMFGALVGAVIAPKLAQLLAKTKVTAYIKPVTGILLILLGTKSLF</sequence>
<evidence type="ECO:0000313" key="8">
    <source>
        <dbReference type="Proteomes" id="UP000033695"/>
    </source>
</evidence>
<organism evidence="7 8">
    <name type="scientific">Bombilactobacillus mellis</name>
    <dbReference type="NCBI Taxonomy" id="1218508"/>
    <lineage>
        <taxon>Bacteria</taxon>
        <taxon>Bacillati</taxon>
        <taxon>Bacillota</taxon>
        <taxon>Bacilli</taxon>
        <taxon>Lactobacillales</taxon>
        <taxon>Lactobacillaceae</taxon>
        <taxon>Bombilactobacillus</taxon>
    </lineage>
</organism>
<evidence type="ECO:0000256" key="1">
    <source>
        <dbReference type="ARBA" id="ARBA00004141"/>
    </source>
</evidence>
<dbReference type="AlphaFoldDB" id="A0A0F4KRK4"/>
<comment type="similarity">
    <text evidence="2 6">Belongs to the 4-toluene sulfonate uptake permease (TSUP) (TC 2.A.102) family.</text>
</comment>
<evidence type="ECO:0000256" key="4">
    <source>
        <dbReference type="ARBA" id="ARBA00022989"/>
    </source>
</evidence>
<dbReference type="InterPro" id="IPR002781">
    <property type="entry name" value="TM_pro_TauE-like"/>
</dbReference>
<name>A0A0F4KRK4_9LACO</name>
<feature type="transmembrane region" description="Helical" evidence="6">
    <location>
        <begin position="196"/>
        <end position="215"/>
    </location>
</feature>
<dbReference type="Proteomes" id="UP000033695">
    <property type="component" value="Unassembled WGS sequence"/>
</dbReference>
<keyword evidence="4 6" id="KW-1133">Transmembrane helix</keyword>
<reference evidence="7 8" key="1">
    <citation type="submission" date="2014-12" db="EMBL/GenBank/DDBJ databases">
        <title>Comparative genomics of the lactic acid bacteria isolated from the honey bee gut.</title>
        <authorList>
            <person name="Ellegaard K.M."/>
            <person name="Tamarit D."/>
            <person name="Javelind E."/>
            <person name="Olofsson T."/>
            <person name="Andersson S.G."/>
            <person name="Vasquez A."/>
        </authorList>
    </citation>
    <scope>NUCLEOTIDE SEQUENCE [LARGE SCALE GENOMIC DNA]</scope>
    <source>
        <strain evidence="7 8">Hon2</strain>
    </source>
</reference>
<dbReference type="Pfam" id="PF01925">
    <property type="entry name" value="TauE"/>
    <property type="match status" value="1"/>
</dbReference>
<proteinExistence type="inferred from homology"/>
<dbReference type="InterPro" id="IPR051598">
    <property type="entry name" value="TSUP/Inactive_protease-like"/>
</dbReference>
<dbReference type="PANTHER" id="PTHR43701:SF2">
    <property type="entry name" value="MEMBRANE TRANSPORTER PROTEIN YJNA-RELATED"/>
    <property type="match status" value="1"/>
</dbReference>
<feature type="transmembrane region" description="Helical" evidence="6">
    <location>
        <begin position="137"/>
        <end position="163"/>
    </location>
</feature>
<keyword evidence="3 6" id="KW-0812">Transmembrane</keyword>
<comment type="caution">
    <text evidence="7">The sequence shown here is derived from an EMBL/GenBank/DDBJ whole genome shotgun (WGS) entry which is preliminary data.</text>
</comment>
<feature type="transmembrane region" description="Helical" evidence="6">
    <location>
        <begin position="7"/>
        <end position="31"/>
    </location>
</feature>
<dbReference type="GO" id="GO:0005886">
    <property type="term" value="C:plasma membrane"/>
    <property type="evidence" value="ECO:0007669"/>
    <property type="project" value="UniProtKB-SubCell"/>
</dbReference>
<dbReference type="HOGENOM" id="CLU_045498_10_0_9"/>
<feature type="transmembrane region" description="Helical" evidence="6">
    <location>
        <begin position="75"/>
        <end position="93"/>
    </location>
</feature>
<evidence type="ECO:0000256" key="2">
    <source>
        <dbReference type="ARBA" id="ARBA00009142"/>
    </source>
</evidence>
<evidence type="ECO:0000313" key="7">
    <source>
        <dbReference type="EMBL" id="KJY48678.1"/>
    </source>
</evidence>
<feature type="transmembrane region" description="Helical" evidence="6">
    <location>
        <begin position="169"/>
        <end position="189"/>
    </location>
</feature>
<feature type="transmembrane region" description="Helical" evidence="6">
    <location>
        <begin position="43"/>
        <end position="63"/>
    </location>
</feature>
<protein>
    <recommendedName>
        <fullName evidence="6">Probable membrane transporter protein</fullName>
    </recommendedName>
</protein>
<evidence type="ECO:0000256" key="3">
    <source>
        <dbReference type="ARBA" id="ARBA00022692"/>
    </source>
</evidence>